<dbReference type="AlphaFoldDB" id="A0A7Y8KY15"/>
<sequence>MSQHILSLELNGKQVEIQMGWDRPLREYFMNVSAVQEDEDEDDDDDGVTDDYISLYDQDADPGDLDYFIKVAAKMGITFPPAMVEQVKNDAQLNVGNRHVVWSADGSISKETIW</sequence>
<dbReference type="RefSeq" id="WP_177136057.1">
    <property type="nucleotide sequence ID" value="NZ_VYGV01000011.1"/>
</dbReference>
<name>A0A7Y8KY15_9BURK</name>
<evidence type="ECO:0000313" key="2">
    <source>
        <dbReference type="Proteomes" id="UP000545507"/>
    </source>
</evidence>
<reference evidence="1 2" key="1">
    <citation type="submission" date="2019-09" db="EMBL/GenBank/DDBJ databases">
        <title>Hydrogenophaga aromatica sp. nov., isolated from a para-xylene-degrading enrichment culture.</title>
        <authorList>
            <person name="Tancsics A."/>
            <person name="Banerjee S."/>
        </authorList>
    </citation>
    <scope>NUCLEOTIDE SEQUENCE [LARGE SCALE GENOMIC DNA]</scope>
    <source>
        <strain evidence="1 2">D2P1</strain>
    </source>
</reference>
<dbReference type="EMBL" id="VYGV01000011">
    <property type="protein sequence ID" value="NWF46152.1"/>
    <property type="molecule type" value="Genomic_DNA"/>
</dbReference>
<organism evidence="1 2">
    <name type="scientific">Hydrogenophaga aromaticivorans</name>
    <dbReference type="NCBI Taxonomy" id="2610898"/>
    <lineage>
        <taxon>Bacteria</taxon>
        <taxon>Pseudomonadati</taxon>
        <taxon>Pseudomonadota</taxon>
        <taxon>Betaproteobacteria</taxon>
        <taxon>Burkholderiales</taxon>
        <taxon>Comamonadaceae</taxon>
        <taxon>Hydrogenophaga</taxon>
    </lineage>
</organism>
<dbReference type="Proteomes" id="UP000545507">
    <property type="component" value="Unassembled WGS sequence"/>
</dbReference>
<gene>
    <name evidence="1" type="ORF">F3K02_12945</name>
</gene>
<protein>
    <recommendedName>
        <fullName evidence="3">Phage protein</fullName>
    </recommendedName>
</protein>
<evidence type="ECO:0008006" key="3">
    <source>
        <dbReference type="Google" id="ProtNLM"/>
    </source>
</evidence>
<proteinExistence type="predicted"/>
<evidence type="ECO:0000313" key="1">
    <source>
        <dbReference type="EMBL" id="NWF46152.1"/>
    </source>
</evidence>
<keyword evidence="2" id="KW-1185">Reference proteome</keyword>
<comment type="caution">
    <text evidence="1">The sequence shown here is derived from an EMBL/GenBank/DDBJ whole genome shotgun (WGS) entry which is preliminary data.</text>
</comment>
<accession>A0A7Y8KY15</accession>